<dbReference type="RefSeq" id="WP_251809775.1">
    <property type="nucleotide sequence ID" value="NZ_CP101527.1"/>
</dbReference>
<gene>
    <name evidence="4" type="ORF">NNL22_11355</name>
</gene>
<evidence type="ECO:0000256" key="2">
    <source>
        <dbReference type="ARBA" id="ARBA00022729"/>
    </source>
</evidence>
<dbReference type="PANTHER" id="PTHR35936:SF25">
    <property type="entry name" value="ABC TRANSPORTER SUBSTRATE-BINDING PROTEIN"/>
    <property type="match status" value="1"/>
</dbReference>
<dbReference type="PANTHER" id="PTHR35936">
    <property type="entry name" value="MEMBRANE-BOUND LYTIC MUREIN TRANSGLYCOSYLASE F"/>
    <property type="match status" value="1"/>
</dbReference>
<keyword evidence="2" id="KW-0732">Signal</keyword>
<evidence type="ECO:0000313" key="5">
    <source>
        <dbReference type="Proteomes" id="UP001164472"/>
    </source>
</evidence>
<evidence type="ECO:0000313" key="4">
    <source>
        <dbReference type="EMBL" id="UZW73634.1"/>
    </source>
</evidence>
<dbReference type="EMBL" id="CP101527">
    <property type="protein sequence ID" value="UZW73634.1"/>
    <property type="molecule type" value="Genomic_DNA"/>
</dbReference>
<accession>A0A9E8HPW0</accession>
<protein>
    <submittedName>
        <fullName evidence="4">Transporter substrate-binding domain-containing protein</fullName>
    </submittedName>
</protein>
<feature type="domain" description="Solute-binding protein family 3/N-terminal" evidence="3">
    <location>
        <begin position="54"/>
        <end position="277"/>
    </location>
</feature>
<proteinExistence type="inferred from homology"/>
<dbReference type="SMART" id="SM00062">
    <property type="entry name" value="PBPb"/>
    <property type="match status" value="1"/>
</dbReference>
<dbReference type="SUPFAM" id="SSF53850">
    <property type="entry name" value="Periplasmic binding protein-like II"/>
    <property type="match status" value="1"/>
</dbReference>
<evidence type="ECO:0000259" key="3">
    <source>
        <dbReference type="SMART" id="SM00062"/>
    </source>
</evidence>
<comment type="similarity">
    <text evidence="1">Belongs to the bacterial solute-binding protein 3 family.</text>
</comment>
<dbReference type="Proteomes" id="UP001164472">
    <property type="component" value="Chromosome"/>
</dbReference>
<sequence>MSSSRVVHGGLKLTSISLLLFICLLAITPYTTATPHNSLTQTPQLKQEIGPIKTIVVSTGEWPPLISAKKQGHGPISMVISEAFAISGVKVEFRYFPWKRALQEVRTGRMMASSVWRKTDNRQQDFLFSEGVYDNQNVFFHLKSTEFNWDNLLDLKDYYIGAALGYAYSEDFAKAEQRGELEVFRVNKERSLVEMLLTKRIDVFPANREVGLELIRTQTPEAFDQYVIHPKPISFKPLHLVFHKSQQGEALLKQFNTGLKALKQSGRYAEIYNLTPEE</sequence>
<dbReference type="KEGG" id="asem:NNL22_11355"/>
<dbReference type="Gene3D" id="3.40.190.10">
    <property type="entry name" value="Periplasmic binding protein-like II"/>
    <property type="match status" value="2"/>
</dbReference>
<name>A0A9E8HPW0_9ALTE</name>
<keyword evidence="5" id="KW-1185">Reference proteome</keyword>
<organism evidence="4 5">
    <name type="scientific">Alkalimarinus sediminis</name>
    <dbReference type="NCBI Taxonomy" id="1632866"/>
    <lineage>
        <taxon>Bacteria</taxon>
        <taxon>Pseudomonadati</taxon>
        <taxon>Pseudomonadota</taxon>
        <taxon>Gammaproteobacteria</taxon>
        <taxon>Alteromonadales</taxon>
        <taxon>Alteromonadaceae</taxon>
        <taxon>Alkalimarinus</taxon>
    </lineage>
</organism>
<evidence type="ECO:0000256" key="1">
    <source>
        <dbReference type="ARBA" id="ARBA00010333"/>
    </source>
</evidence>
<reference evidence="4" key="1">
    <citation type="submission" date="2022-07" db="EMBL/GenBank/DDBJ databases">
        <title>Alkalimarinus sp. nov., isolated from gut of a Alitta virens.</title>
        <authorList>
            <person name="Yang A.I."/>
            <person name="Shin N.-R."/>
        </authorList>
    </citation>
    <scope>NUCLEOTIDE SEQUENCE</scope>
    <source>
        <strain evidence="4">FA028</strain>
    </source>
</reference>
<dbReference type="InterPro" id="IPR001638">
    <property type="entry name" value="Solute-binding_3/MltF_N"/>
</dbReference>
<dbReference type="AlphaFoldDB" id="A0A9E8HPW0"/>
<dbReference type="Pfam" id="PF00497">
    <property type="entry name" value="SBP_bac_3"/>
    <property type="match status" value="1"/>
</dbReference>